<gene>
    <name evidence="12" type="ORF">BU16DRAFT_585983</name>
</gene>
<feature type="domain" description="S1 motif" evidence="11">
    <location>
        <begin position="1227"/>
        <end position="1296"/>
    </location>
</feature>
<protein>
    <recommendedName>
        <fullName evidence="8">rRNA biogenesis protein RRP5</fullName>
    </recommendedName>
    <alternativeName>
        <fullName evidence="9">Ribosomal RNA-processing protein 5</fullName>
    </alternativeName>
</protein>
<feature type="region of interest" description="Disordered" evidence="10">
    <location>
        <begin position="1394"/>
        <end position="1458"/>
    </location>
</feature>
<feature type="compositionally biased region" description="Basic and acidic residues" evidence="10">
    <location>
        <begin position="1503"/>
        <end position="1514"/>
    </location>
</feature>
<dbReference type="InterPro" id="IPR012340">
    <property type="entry name" value="NA-bd_OB-fold"/>
</dbReference>
<feature type="compositionally biased region" description="Acidic residues" evidence="10">
    <location>
        <begin position="1439"/>
        <end position="1451"/>
    </location>
</feature>
<dbReference type="CDD" id="cd05693">
    <property type="entry name" value="S1_Rrp5_repeat_hs1_sc1"/>
    <property type="match status" value="1"/>
</dbReference>
<dbReference type="PANTHER" id="PTHR23270">
    <property type="entry name" value="PROGRAMMED CELL DEATH PROTEIN 11 PRE-RRNA PROCESSING PROTEIN RRP5"/>
    <property type="match status" value="1"/>
</dbReference>
<dbReference type="InterPro" id="IPR048059">
    <property type="entry name" value="Rrp5_S1_rpt_hs1_sc1"/>
</dbReference>
<dbReference type="FunFam" id="2.40.50.140:FF:000155">
    <property type="entry name" value="rRNA biogenesis protein RRP5"/>
    <property type="match status" value="1"/>
</dbReference>
<dbReference type="InterPro" id="IPR045209">
    <property type="entry name" value="Rrp5"/>
</dbReference>
<keyword evidence="4" id="KW-0597">Phosphoprotein</keyword>
<feature type="compositionally biased region" description="Basic and acidic residues" evidence="10">
    <location>
        <begin position="1"/>
        <end position="46"/>
    </location>
</feature>
<evidence type="ECO:0000256" key="10">
    <source>
        <dbReference type="SAM" id="MobiDB-lite"/>
    </source>
</evidence>
<dbReference type="Gene3D" id="1.25.40.10">
    <property type="entry name" value="Tetratricopeptide repeat domain"/>
    <property type="match status" value="1"/>
</dbReference>
<dbReference type="Pfam" id="PF24685">
    <property type="entry name" value="OB_RRP5_4th"/>
    <property type="match status" value="1"/>
</dbReference>
<dbReference type="CDD" id="cd05697">
    <property type="entry name" value="S1_Rrp5_repeat_hs5"/>
    <property type="match status" value="1"/>
</dbReference>
<feature type="domain" description="S1 motif" evidence="11">
    <location>
        <begin position="649"/>
        <end position="720"/>
    </location>
</feature>
<evidence type="ECO:0000256" key="9">
    <source>
        <dbReference type="ARBA" id="ARBA00076674"/>
    </source>
</evidence>
<evidence type="ECO:0000256" key="1">
    <source>
        <dbReference type="ARBA" id="ARBA00004604"/>
    </source>
</evidence>
<evidence type="ECO:0000256" key="2">
    <source>
        <dbReference type="ARBA" id="ARBA00022517"/>
    </source>
</evidence>
<dbReference type="PANTHER" id="PTHR23270:SF10">
    <property type="entry name" value="PROTEIN RRP5 HOMOLOG"/>
    <property type="match status" value="1"/>
</dbReference>
<feature type="domain" description="S1 motif" evidence="11">
    <location>
        <begin position="940"/>
        <end position="1016"/>
    </location>
</feature>
<feature type="domain" description="S1 motif" evidence="11">
    <location>
        <begin position="1316"/>
        <end position="1387"/>
    </location>
</feature>
<keyword evidence="3" id="KW-0698">rRNA processing</keyword>
<feature type="domain" description="S1 motif" evidence="11">
    <location>
        <begin position="834"/>
        <end position="903"/>
    </location>
</feature>
<dbReference type="FunFam" id="2.40.50.140:FF:000159">
    <property type="entry name" value="rRNA biogenesis protein rrp5"/>
    <property type="match status" value="1"/>
</dbReference>
<dbReference type="FunFam" id="2.40.50.140:FF:000278">
    <property type="entry name" value="rRNA biogenesis protein rrp5"/>
    <property type="match status" value="1"/>
</dbReference>
<evidence type="ECO:0000313" key="12">
    <source>
        <dbReference type="EMBL" id="KAF2489783.1"/>
    </source>
</evidence>
<dbReference type="FunFam" id="2.40.50.140:FF:000279">
    <property type="entry name" value="rRNA biogenesis protein rrp5"/>
    <property type="match status" value="1"/>
</dbReference>
<dbReference type="SMART" id="SM00386">
    <property type="entry name" value="HAT"/>
    <property type="match status" value="6"/>
</dbReference>
<sequence length="1796" mass="198368">MAPLKRGADSESSEAKKIKHSSDNRASKRQRKVESTADESKAKPTSDVRNLPKNTILKSEETSFPRGGASVLTPLEHKQIQIEATQDVLFEQSAKKKTTKGQDSEDEDDGEPKPEVRRGKKHKKSKADKKADAQLPEEPVLKIEGLSYKKLVIGSMVLGQVTQITSRDVVLALPNNLSGFIPLTAISDKFTSRIEQLLEKDEGDEDAAGSDKEDDIDLKEIFRVGQYLRAYVTATERAQNKKGIARSKKRIELSTNPTLVNRGISKSDIVKNSMLQASVLSNEEHGLVMDIGLEDQTVRGFMSSKELGSQIDHSLVQEGAVFLCLVTGLSSDGRIIKLSADHEKAANPKKFAFLGQAPNIDLFLPGTAVEVLITDTSTEGVTGKLMGLLDATADLFQSGAAVSKANLSDKYKIGSKCRARVICTFPDSEPRKVGVSLLDHVIALAPRTEKKDLKDPLDALQISSIVEDARVTKVEPTTGLFLDVGVKGLRAFAHISRISNEKIESLTDSSGPYKLESKHRARVIGYNPMDGLYLVSLETSVLDQPFFRHEDVQVGQIVKGKVEKLIATGEGRSAVIVNLAEGITGVVPEMHLADVHLSHPDRKFREGVSVTARVLAVDLSRRKIRLTLKKSLVNSEAQPWTDYDKITSGMKSPGTLMKVTSAGAVVQFYGEIKAWLPISEMSEAYIDDPTIHFRVGQVVNVRVLSNELKGEDQKLVVSCKDPESADVERQTAFEKISLGDLVGGNVKEKSADSVTVDLGDGIRGIIRLAQLSDGSEKKNKSALERVEVGRPLRDLVVLSKNHKKPIVGLTNKPSLVKDARAKKLITQFEDVVKGQKAHGFVRAIEAGRVFVEFAGGMVGLLLKSQMTSEMAQLPDFGLRQYQSITTRVLDIDESKRQFLLTMKSKDDVAEAIPPTPVKEELKIVEAVDSSIKAVTDLQFGKTISVRVKSVKSTQVNVQVSENIHGRIYATEAFDTWDEIRDKKRPLRQFHANQIVQVRIIGFHDAKNHRFLPISHRQGRNPVYELSAKKLPKLASAEEIPTLENVTVGSKWTAFVNHIGETYLWVNLTPVVRGRIEFMDLSDDVSLLADVEKNFPIGTALQVSVKAVDVASNRLDLAVESSQNKLTLKDLNKGMVVGGLVLKVTESTVLVQINENIVGRVFLTELADDYSQANPTVHARGDIIRVCVVDVDVPNKKVVLSTRPSNVLSSSLPVKDPQITEFSQLTANQVVRGFVKRVADSGLFIFLGLDIVGYARVSDLSDAYIKDWKSLYEIDQLVTGRITSIDSKKKQISMSLKASVLVEDYVPPVEFNDLNKGDIVTGKVRKVEKFGVFIVVDNSNNVSGLCHHSEVADEKVEDLASLYKEGDAVKAKILKVDSKLRRISLGLKYSYFKSSSEDAAGSDSDGEIGGVDLMEGVSDADSESEASEDDADTRDVHDVSDEESDAADEMEIDEKPSTKAVLGLSTSGFDWNSTDLGFNNNAAGSDSDSSADATKKKKKHRKPEIKIDRTGDLDKNGPQSVADFERLLMGQPNSAELWVRYMVFQRELNEIEKARQIARRALSSIFPREEAAKLDVWTALLHLENDFSSADAVDEVFKEACQYNNAQEMHDRLIKIYISSGKLDKADSLYQAMIKNKSFTPSPTLWLSYATFLMTTLTPPSPTRARALLQRATQSVPAALHRQLTTKFAALEYKSPNGDAERGRTIFEGLVAAQPRKWDTWDVYVELERAHGERGYVRGLFERMVKGRVKRRRAGVVFRRWVEFEEGEEGGKGVERVRAVEREWMERREAEGEGEGE</sequence>
<feature type="compositionally biased region" description="Basic residues" evidence="10">
    <location>
        <begin position="118"/>
        <end position="127"/>
    </location>
</feature>
<dbReference type="CDD" id="cd05706">
    <property type="entry name" value="S1_Rrp5_repeat_sc10"/>
    <property type="match status" value="1"/>
</dbReference>
<dbReference type="CDD" id="cd05703">
    <property type="entry name" value="S1_Rrp5_repeat_hs12_sc9"/>
    <property type="match status" value="1"/>
</dbReference>
<dbReference type="InterPro" id="IPR057302">
    <property type="entry name" value="Rrp5_S1"/>
</dbReference>
<evidence type="ECO:0000256" key="4">
    <source>
        <dbReference type="ARBA" id="ARBA00022553"/>
    </source>
</evidence>
<dbReference type="Gene3D" id="2.40.50.140">
    <property type="entry name" value="Nucleic acid-binding proteins"/>
    <property type="match status" value="12"/>
</dbReference>
<feature type="domain" description="S1 motif" evidence="11">
    <location>
        <begin position="555"/>
        <end position="629"/>
    </location>
</feature>
<feature type="domain" description="S1 motif" evidence="11">
    <location>
        <begin position="463"/>
        <end position="538"/>
    </location>
</feature>
<dbReference type="InterPro" id="IPR011990">
    <property type="entry name" value="TPR-like_helical_dom_sf"/>
</dbReference>
<evidence type="ECO:0000256" key="5">
    <source>
        <dbReference type="ARBA" id="ARBA00022737"/>
    </source>
</evidence>
<dbReference type="InterPro" id="IPR003029">
    <property type="entry name" value="S1_domain"/>
</dbReference>
<dbReference type="InterPro" id="IPR048058">
    <property type="entry name" value="Rrp5_S1_rpt_hs11_sc8"/>
</dbReference>
<feature type="domain" description="S1 motif" evidence="11">
    <location>
        <begin position="739"/>
        <end position="812"/>
    </location>
</feature>
<keyword evidence="6" id="KW-0539">Nucleus</keyword>
<dbReference type="SUPFAM" id="SSF50249">
    <property type="entry name" value="Nucleic acid-binding proteins"/>
    <property type="match status" value="12"/>
</dbReference>
<dbReference type="InterPro" id="IPR003107">
    <property type="entry name" value="HAT"/>
</dbReference>
<comment type="subcellular location">
    <subcellularLocation>
        <location evidence="1">Nucleus</location>
        <location evidence="1">Nucleolus</location>
    </subcellularLocation>
</comment>
<feature type="compositionally biased region" description="Acidic residues" evidence="10">
    <location>
        <begin position="1417"/>
        <end position="1431"/>
    </location>
</feature>
<proteinExistence type="predicted"/>
<feature type="domain" description="S1 motif" evidence="11">
    <location>
        <begin position="1133"/>
        <end position="1202"/>
    </location>
</feature>
<evidence type="ECO:0000313" key="13">
    <source>
        <dbReference type="Proteomes" id="UP000799750"/>
    </source>
</evidence>
<organism evidence="12 13">
    <name type="scientific">Lophium mytilinum</name>
    <dbReference type="NCBI Taxonomy" id="390894"/>
    <lineage>
        <taxon>Eukaryota</taxon>
        <taxon>Fungi</taxon>
        <taxon>Dikarya</taxon>
        <taxon>Ascomycota</taxon>
        <taxon>Pezizomycotina</taxon>
        <taxon>Dothideomycetes</taxon>
        <taxon>Pleosporomycetidae</taxon>
        <taxon>Mytilinidiales</taxon>
        <taxon>Mytilinidiaceae</taxon>
        <taxon>Lophium</taxon>
    </lineage>
</organism>
<dbReference type="Pfam" id="PF00575">
    <property type="entry name" value="S1"/>
    <property type="match status" value="3"/>
</dbReference>
<dbReference type="FunFam" id="2.40.50.140:FF:000103">
    <property type="entry name" value="protein RRP5 homolog"/>
    <property type="match status" value="2"/>
</dbReference>
<evidence type="ECO:0000259" key="11">
    <source>
        <dbReference type="PROSITE" id="PS50126"/>
    </source>
</evidence>
<dbReference type="SUPFAM" id="SSF48452">
    <property type="entry name" value="TPR-like"/>
    <property type="match status" value="2"/>
</dbReference>
<comment type="function">
    <text evidence="7">Involved in the biogenesis of rRNA. Required for the formation of 18S and 5.8S rRNA.</text>
</comment>
<accession>A0A6A6QDQ3</accession>
<name>A0A6A6QDQ3_9PEZI</name>
<evidence type="ECO:0000256" key="3">
    <source>
        <dbReference type="ARBA" id="ARBA00022552"/>
    </source>
</evidence>
<dbReference type="Proteomes" id="UP000799750">
    <property type="component" value="Unassembled WGS sequence"/>
</dbReference>
<keyword evidence="5" id="KW-0677">Repeat</keyword>
<dbReference type="FunFam" id="2.40.50.140:FF:000196">
    <property type="entry name" value="rRNA biogenesis protein RRP5"/>
    <property type="match status" value="1"/>
</dbReference>
<dbReference type="OrthoDB" id="412781at2759"/>
<dbReference type="SMART" id="SM00316">
    <property type="entry name" value="S1"/>
    <property type="match status" value="13"/>
</dbReference>
<dbReference type="GO" id="GO:0006364">
    <property type="term" value="P:rRNA processing"/>
    <property type="evidence" value="ECO:0007669"/>
    <property type="project" value="UniProtKB-KW"/>
</dbReference>
<dbReference type="PROSITE" id="PS50126">
    <property type="entry name" value="S1"/>
    <property type="match status" value="11"/>
</dbReference>
<feature type="domain" description="S1 motif" evidence="11">
    <location>
        <begin position="1048"/>
        <end position="1119"/>
    </location>
</feature>
<keyword evidence="2" id="KW-0690">Ribosome biogenesis</keyword>
<feature type="compositionally biased region" description="Low complexity" evidence="10">
    <location>
        <begin position="1481"/>
        <end position="1491"/>
    </location>
</feature>
<dbReference type="InterPro" id="IPR057301">
    <property type="entry name" value="Rrp5_OB_4th"/>
</dbReference>
<keyword evidence="13" id="KW-1185">Reference proteome</keyword>
<dbReference type="CDD" id="cd05702">
    <property type="entry name" value="S1_Rrp5_repeat_hs11_sc8"/>
    <property type="match status" value="1"/>
</dbReference>
<feature type="region of interest" description="Disordered" evidence="10">
    <location>
        <begin position="1479"/>
        <end position="1517"/>
    </location>
</feature>
<dbReference type="GO" id="GO:0003723">
    <property type="term" value="F:RNA binding"/>
    <property type="evidence" value="ECO:0007669"/>
    <property type="project" value="TreeGrafter"/>
</dbReference>
<evidence type="ECO:0000256" key="7">
    <source>
        <dbReference type="ARBA" id="ARBA00055575"/>
    </source>
</evidence>
<reference evidence="12" key="1">
    <citation type="journal article" date="2020" name="Stud. Mycol.">
        <title>101 Dothideomycetes genomes: a test case for predicting lifestyles and emergence of pathogens.</title>
        <authorList>
            <person name="Haridas S."/>
            <person name="Albert R."/>
            <person name="Binder M."/>
            <person name="Bloem J."/>
            <person name="Labutti K."/>
            <person name="Salamov A."/>
            <person name="Andreopoulos B."/>
            <person name="Baker S."/>
            <person name="Barry K."/>
            <person name="Bills G."/>
            <person name="Bluhm B."/>
            <person name="Cannon C."/>
            <person name="Castanera R."/>
            <person name="Culley D."/>
            <person name="Daum C."/>
            <person name="Ezra D."/>
            <person name="Gonzalez J."/>
            <person name="Henrissat B."/>
            <person name="Kuo A."/>
            <person name="Liang C."/>
            <person name="Lipzen A."/>
            <person name="Lutzoni F."/>
            <person name="Magnuson J."/>
            <person name="Mondo S."/>
            <person name="Nolan M."/>
            <person name="Ohm R."/>
            <person name="Pangilinan J."/>
            <person name="Park H.-J."/>
            <person name="Ramirez L."/>
            <person name="Alfaro M."/>
            <person name="Sun H."/>
            <person name="Tritt A."/>
            <person name="Yoshinaga Y."/>
            <person name="Zwiers L.-H."/>
            <person name="Turgeon B."/>
            <person name="Goodwin S."/>
            <person name="Spatafora J."/>
            <person name="Crous P."/>
            <person name="Grigoriev I."/>
        </authorList>
    </citation>
    <scope>NUCLEOTIDE SEQUENCE</scope>
    <source>
        <strain evidence="12">CBS 269.34</strain>
    </source>
</reference>
<dbReference type="Pfam" id="PF23459">
    <property type="entry name" value="S1_RRP5"/>
    <property type="match status" value="2"/>
</dbReference>
<evidence type="ECO:0000256" key="8">
    <source>
        <dbReference type="ARBA" id="ARBA00073619"/>
    </source>
</evidence>
<dbReference type="EMBL" id="MU004198">
    <property type="protein sequence ID" value="KAF2489783.1"/>
    <property type="molecule type" value="Genomic_DNA"/>
</dbReference>
<dbReference type="GO" id="GO:0032040">
    <property type="term" value="C:small-subunit processome"/>
    <property type="evidence" value="ECO:0007669"/>
    <property type="project" value="TreeGrafter"/>
</dbReference>
<evidence type="ECO:0000256" key="6">
    <source>
        <dbReference type="ARBA" id="ARBA00023242"/>
    </source>
</evidence>
<feature type="region of interest" description="Disordered" evidence="10">
    <location>
        <begin position="1"/>
        <end position="70"/>
    </location>
</feature>
<feature type="domain" description="S1 motif" evidence="11">
    <location>
        <begin position="154"/>
        <end position="256"/>
    </location>
</feature>
<feature type="region of interest" description="Disordered" evidence="10">
    <location>
        <begin position="94"/>
        <end position="133"/>
    </location>
</feature>